<dbReference type="Proteomes" id="UP000054477">
    <property type="component" value="Unassembled WGS sequence"/>
</dbReference>
<feature type="region of interest" description="Disordered" evidence="1">
    <location>
        <begin position="401"/>
        <end position="446"/>
    </location>
</feature>
<feature type="region of interest" description="Disordered" evidence="1">
    <location>
        <begin position="250"/>
        <end position="385"/>
    </location>
</feature>
<feature type="compositionally biased region" description="Basic residues" evidence="1">
    <location>
        <begin position="309"/>
        <end position="319"/>
    </location>
</feature>
<feature type="compositionally biased region" description="Polar residues" evidence="1">
    <location>
        <begin position="250"/>
        <end position="274"/>
    </location>
</feature>
<sequence length="631" mass="69785">MSEPKVLESTTVDDTHESGVVDAQPLLVTLKKGWAKGVRAKFLKSHLDDYKAAVLKSNEKANSVLDDILNDWFKTFHWSIPIPVIPCHSHNHTIEDCNITFSDSGKPERERAAFRNAYKKAAFLKLGEEEQKRWNEDALVAHRKAKEEWKEGKGEIQEMSPAEAQKALNDLPNLLGPLLEGIGKSLKMHISVFIGGPEPIQNGNINAISLHYGTNKAPAPKEWAYADVEKFSLVKNAFLEFVSTCYFEASTSPPRSAETIPTMTKEAVSTTTEPADNEPRSSALRKRKAKGDRTSKSKKTAPRKAPPPKAKKGKRKRRASVVESDAGDSDEESSSSSSSEEEMSFDESQGSGIGEDDEPSLPSLSRGSMRNTRRTTMDPKHLDWPEEPIEVVVAAITPAPQLDPAISPPSSHPSMPPPTLPSHGSMLPTSTSPPIPSSAHATLPEPDPNWPTWFSKAFTLLSARDLGPAFTQAIRQYIELERRNSFSIGGPQAGFKKQRRPDKVDWWVGRARMKSPEIKDVSSFNAKWWAWWNLLQPRWRGVADVKGPLGPAHREEVTGEDGWSVMDKHGQNAFLTVLATLLWWESGLPGNGQDNSSWLAAVEDVSWVMSHVVDAGLSPTTSQPPAKKQRR</sequence>
<name>A0A0C9WM66_9AGAR</name>
<evidence type="ECO:0000256" key="1">
    <source>
        <dbReference type="SAM" id="MobiDB-lite"/>
    </source>
</evidence>
<gene>
    <name evidence="2" type="ORF">K443DRAFT_115929</name>
</gene>
<organism evidence="2 3">
    <name type="scientific">Laccaria amethystina LaAM-08-1</name>
    <dbReference type="NCBI Taxonomy" id="1095629"/>
    <lineage>
        <taxon>Eukaryota</taxon>
        <taxon>Fungi</taxon>
        <taxon>Dikarya</taxon>
        <taxon>Basidiomycota</taxon>
        <taxon>Agaricomycotina</taxon>
        <taxon>Agaricomycetes</taxon>
        <taxon>Agaricomycetidae</taxon>
        <taxon>Agaricales</taxon>
        <taxon>Agaricineae</taxon>
        <taxon>Hydnangiaceae</taxon>
        <taxon>Laccaria</taxon>
    </lineage>
</organism>
<dbReference type="EMBL" id="KN839089">
    <property type="protein sequence ID" value="KIJ90895.1"/>
    <property type="molecule type" value="Genomic_DNA"/>
</dbReference>
<evidence type="ECO:0000313" key="2">
    <source>
        <dbReference type="EMBL" id="KIJ90895.1"/>
    </source>
</evidence>
<dbReference type="AlphaFoldDB" id="A0A0C9WM66"/>
<dbReference type="OrthoDB" id="2803783at2759"/>
<protein>
    <submittedName>
        <fullName evidence="2">Uncharacterized protein</fullName>
    </submittedName>
</protein>
<dbReference type="HOGENOM" id="CLU_021048_0_0_1"/>
<proteinExistence type="predicted"/>
<keyword evidence="3" id="KW-1185">Reference proteome</keyword>
<feature type="compositionally biased region" description="Basic residues" evidence="1">
    <location>
        <begin position="283"/>
        <end position="302"/>
    </location>
</feature>
<feature type="compositionally biased region" description="Acidic residues" evidence="1">
    <location>
        <begin position="325"/>
        <end position="345"/>
    </location>
</feature>
<accession>A0A0C9WM66</accession>
<reference evidence="2 3" key="1">
    <citation type="submission" date="2014-04" db="EMBL/GenBank/DDBJ databases">
        <authorList>
            <consortium name="DOE Joint Genome Institute"/>
            <person name="Kuo A."/>
            <person name="Kohler A."/>
            <person name="Nagy L.G."/>
            <person name="Floudas D."/>
            <person name="Copeland A."/>
            <person name="Barry K.W."/>
            <person name="Cichocki N."/>
            <person name="Veneault-Fourrey C."/>
            <person name="LaButti K."/>
            <person name="Lindquist E.A."/>
            <person name="Lipzen A."/>
            <person name="Lundell T."/>
            <person name="Morin E."/>
            <person name="Murat C."/>
            <person name="Sun H."/>
            <person name="Tunlid A."/>
            <person name="Henrissat B."/>
            <person name="Grigoriev I.V."/>
            <person name="Hibbett D.S."/>
            <person name="Martin F."/>
            <person name="Nordberg H.P."/>
            <person name="Cantor M.N."/>
            <person name="Hua S.X."/>
        </authorList>
    </citation>
    <scope>NUCLEOTIDE SEQUENCE [LARGE SCALE GENOMIC DNA]</scope>
    <source>
        <strain evidence="2 3">LaAM-08-1</strain>
    </source>
</reference>
<feature type="compositionally biased region" description="Basic and acidic residues" evidence="1">
    <location>
        <begin position="375"/>
        <end position="384"/>
    </location>
</feature>
<feature type="compositionally biased region" description="Pro residues" evidence="1">
    <location>
        <begin position="406"/>
        <end position="420"/>
    </location>
</feature>
<evidence type="ECO:0000313" key="3">
    <source>
        <dbReference type="Proteomes" id="UP000054477"/>
    </source>
</evidence>
<reference evidence="3" key="2">
    <citation type="submission" date="2015-01" db="EMBL/GenBank/DDBJ databases">
        <title>Evolutionary Origins and Diversification of the Mycorrhizal Mutualists.</title>
        <authorList>
            <consortium name="DOE Joint Genome Institute"/>
            <consortium name="Mycorrhizal Genomics Consortium"/>
            <person name="Kohler A."/>
            <person name="Kuo A."/>
            <person name="Nagy L.G."/>
            <person name="Floudas D."/>
            <person name="Copeland A."/>
            <person name="Barry K.W."/>
            <person name="Cichocki N."/>
            <person name="Veneault-Fourrey C."/>
            <person name="LaButti K."/>
            <person name="Lindquist E.A."/>
            <person name="Lipzen A."/>
            <person name="Lundell T."/>
            <person name="Morin E."/>
            <person name="Murat C."/>
            <person name="Riley R."/>
            <person name="Ohm R."/>
            <person name="Sun H."/>
            <person name="Tunlid A."/>
            <person name="Henrissat B."/>
            <person name="Grigoriev I.V."/>
            <person name="Hibbett D.S."/>
            <person name="Martin F."/>
        </authorList>
    </citation>
    <scope>NUCLEOTIDE SEQUENCE [LARGE SCALE GENOMIC DNA]</scope>
    <source>
        <strain evidence="3">LaAM-08-1</strain>
    </source>
</reference>